<sequence>LIDNKNSNEITLLSFGGFFKHTLVMKYVSVWSNNNDNDNEINKSKKSNNYNEWVPFTDNHNHPIQIGRDKDKYEGVRAVIGGSDNNLLFITYYPNNISVFDLNTFQFIQHDTLLTYNPTWYHCFVSKSENKQEMKTNRKKNKIKKKNEMILFCKKAILSIEYDEDNNTLQSYSLRYYKNVTSFHRCAYVCINDVVLLFGGLSGGLGGKYIVSRAVHKYLIRENMWMKSEFTLPISLCDCFGVLSEDNTCIHIIGGNHYENKPVSTHIKANVITWCDVSQLIYCFFESNTNKLYLTNNRQSTNEMILIIQHWVKIAKIKLGWINEFNEIIIKYVKEYFLFKMITIYNLHFQIGKRF</sequence>
<feature type="non-terminal residue" evidence="1">
    <location>
        <position position="1"/>
    </location>
</feature>
<comment type="caution">
    <text evidence="1">The sequence shown here is derived from an EMBL/GenBank/DDBJ whole genome shotgun (WGS) entry which is preliminary data.</text>
</comment>
<dbReference type="AlphaFoldDB" id="X6LPB6"/>
<name>X6LPB6_RETFI</name>
<reference evidence="1 2" key="1">
    <citation type="journal article" date="2013" name="Curr. Biol.">
        <title>The Genome of the Foraminiferan Reticulomyxa filosa.</title>
        <authorList>
            <person name="Glockner G."/>
            <person name="Hulsmann N."/>
            <person name="Schleicher M."/>
            <person name="Noegel A.A."/>
            <person name="Eichinger L."/>
            <person name="Gallinger C."/>
            <person name="Pawlowski J."/>
            <person name="Sierra R."/>
            <person name="Euteneuer U."/>
            <person name="Pillet L."/>
            <person name="Moustafa A."/>
            <person name="Platzer M."/>
            <person name="Groth M."/>
            <person name="Szafranski K."/>
            <person name="Schliwa M."/>
        </authorList>
    </citation>
    <scope>NUCLEOTIDE SEQUENCE [LARGE SCALE GENOMIC DNA]</scope>
</reference>
<dbReference type="Gene3D" id="2.120.10.80">
    <property type="entry name" value="Kelch-type beta propeller"/>
    <property type="match status" value="1"/>
</dbReference>
<evidence type="ECO:0000313" key="1">
    <source>
        <dbReference type="EMBL" id="ETO02977.1"/>
    </source>
</evidence>
<organism evidence="1 2">
    <name type="scientific">Reticulomyxa filosa</name>
    <dbReference type="NCBI Taxonomy" id="46433"/>
    <lineage>
        <taxon>Eukaryota</taxon>
        <taxon>Sar</taxon>
        <taxon>Rhizaria</taxon>
        <taxon>Retaria</taxon>
        <taxon>Foraminifera</taxon>
        <taxon>Monothalamids</taxon>
        <taxon>Reticulomyxidae</taxon>
        <taxon>Reticulomyxa</taxon>
    </lineage>
</organism>
<dbReference type="SUPFAM" id="SSF117281">
    <property type="entry name" value="Kelch motif"/>
    <property type="match status" value="1"/>
</dbReference>
<gene>
    <name evidence="1" type="ORF">RFI_34433</name>
</gene>
<dbReference type="EMBL" id="ASPP01034449">
    <property type="protein sequence ID" value="ETO02977.1"/>
    <property type="molecule type" value="Genomic_DNA"/>
</dbReference>
<dbReference type="Proteomes" id="UP000023152">
    <property type="component" value="Unassembled WGS sequence"/>
</dbReference>
<evidence type="ECO:0000313" key="2">
    <source>
        <dbReference type="Proteomes" id="UP000023152"/>
    </source>
</evidence>
<proteinExistence type="predicted"/>
<accession>X6LPB6</accession>
<keyword evidence="2" id="KW-1185">Reference proteome</keyword>
<protein>
    <submittedName>
        <fullName evidence="1">Uncharacterized protein</fullName>
    </submittedName>
</protein>
<dbReference type="InterPro" id="IPR015915">
    <property type="entry name" value="Kelch-typ_b-propeller"/>
</dbReference>